<gene>
    <name evidence="3" type="ORF">E5676_scaffold340G00330</name>
    <name evidence="2" type="ORF">E6C27_scaffold219G002370</name>
</gene>
<evidence type="ECO:0000313" key="4">
    <source>
        <dbReference type="Proteomes" id="UP000321393"/>
    </source>
</evidence>
<evidence type="ECO:0000313" key="3">
    <source>
        <dbReference type="EMBL" id="TYK31641.1"/>
    </source>
</evidence>
<evidence type="ECO:0000313" key="5">
    <source>
        <dbReference type="Proteomes" id="UP000321947"/>
    </source>
</evidence>
<accession>A0A5A7ST01</accession>
<evidence type="ECO:0000256" key="1">
    <source>
        <dbReference type="SAM" id="MobiDB-lite"/>
    </source>
</evidence>
<proteinExistence type="predicted"/>
<feature type="region of interest" description="Disordered" evidence="1">
    <location>
        <begin position="94"/>
        <end position="115"/>
    </location>
</feature>
<evidence type="ECO:0000313" key="2">
    <source>
        <dbReference type="EMBL" id="KAA0032369.1"/>
    </source>
</evidence>
<dbReference type="Proteomes" id="UP000321393">
    <property type="component" value="Unassembled WGS sequence"/>
</dbReference>
<sequence length="115" mass="13203">MMERLVVCHVVDNFINNDDEQLSVQSGSSDEESCNMSFPNGFDETDALFNFDSLLFSILTLTRSILREECPRWATCSEQSMMNRVARAKQPYNHIEDPSCFHNDNTSSLKNEDIQ</sequence>
<dbReference type="AlphaFoldDB" id="A0A5A7ST01"/>
<dbReference type="Proteomes" id="UP000321947">
    <property type="component" value="Unassembled WGS sequence"/>
</dbReference>
<organism evidence="2 4">
    <name type="scientific">Cucumis melo var. makuwa</name>
    <name type="common">Oriental melon</name>
    <dbReference type="NCBI Taxonomy" id="1194695"/>
    <lineage>
        <taxon>Eukaryota</taxon>
        <taxon>Viridiplantae</taxon>
        <taxon>Streptophyta</taxon>
        <taxon>Embryophyta</taxon>
        <taxon>Tracheophyta</taxon>
        <taxon>Spermatophyta</taxon>
        <taxon>Magnoliopsida</taxon>
        <taxon>eudicotyledons</taxon>
        <taxon>Gunneridae</taxon>
        <taxon>Pentapetalae</taxon>
        <taxon>rosids</taxon>
        <taxon>fabids</taxon>
        <taxon>Cucurbitales</taxon>
        <taxon>Cucurbitaceae</taxon>
        <taxon>Benincaseae</taxon>
        <taxon>Cucumis</taxon>
    </lineage>
</organism>
<dbReference type="EMBL" id="SSTD01000030">
    <property type="protein sequence ID" value="TYK31641.1"/>
    <property type="molecule type" value="Genomic_DNA"/>
</dbReference>
<reference evidence="4 5" key="1">
    <citation type="submission" date="2019-08" db="EMBL/GenBank/DDBJ databases">
        <title>Draft genome sequences of two oriental melons (Cucumis melo L. var makuwa).</title>
        <authorList>
            <person name="Kwon S.-Y."/>
        </authorList>
    </citation>
    <scope>NUCLEOTIDE SEQUENCE [LARGE SCALE GENOMIC DNA]</scope>
    <source>
        <strain evidence="5">cv. Chang Bougi</strain>
        <strain evidence="4">cv. SW 3</strain>
        <tissue evidence="2">Leaf</tissue>
    </source>
</reference>
<name>A0A5A7ST01_CUCMM</name>
<dbReference type="EMBL" id="SSTE01021801">
    <property type="protein sequence ID" value="KAA0032369.1"/>
    <property type="molecule type" value="Genomic_DNA"/>
</dbReference>
<protein>
    <submittedName>
        <fullName evidence="2">Uncharacterized protein</fullName>
    </submittedName>
</protein>
<comment type="caution">
    <text evidence="2">The sequence shown here is derived from an EMBL/GenBank/DDBJ whole genome shotgun (WGS) entry which is preliminary data.</text>
</comment>